<reference evidence="5" key="3">
    <citation type="submission" date="2015-08" db="EMBL/GenBank/DDBJ databases">
        <title>Draft Genome Sequence of a Heterotrophic Facultative Anaerobic Bacterium Ardenticatena maritima Strain 110S.</title>
        <authorList>
            <person name="Kawaichi S."/>
            <person name="Yoshida T."/>
            <person name="Sako Y."/>
            <person name="Nakamura R."/>
        </authorList>
    </citation>
    <scope>NUCLEOTIDE SEQUENCE [LARGE SCALE GENOMIC DNA]</scope>
    <source>
        <strain evidence="5">110S</strain>
    </source>
</reference>
<dbReference type="AlphaFoldDB" id="A0A0M8K8K6"/>
<sequence>MSMPTIAIIGGTGAEGSGLAMRWVAAGYTVIIGSRSAEKAHTRAEELRAALGERARGTLRGLPNTEAAAAGDIVVLTVPYSAHKSTLEGIREQVQGKIVVDCTVPLQPPHVTRVFIPEGGSAAQQAQALLGENVRVVAAFQNVSAHKLQDLDADVNCDVLVCGDDPDARETVIQLAHAAGMVGLHAGPLQNAVVVEGLTPILIGINKRYKSKGAGIRITNIPRPDEA</sequence>
<dbReference type="GO" id="GO:0006740">
    <property type="term" value="P:NADPH regeneration"/>
    <property type="evidence" value="ECO:0007669"/>
    <property type="project" value="InterPro"/>
</dbReference>
<evidence type="ECO:0000313" key="4">
    <source>
        <dbReference type="EMBL" id="KPL86497.1"/>
    </source>
</evidence>
<feature type="domain" description="Pyrroline-5-carboxylate reductase catalytic N-terminal" evidence="2">
    <location>
        <begin position="5"/>
        <end position="105"/>
    </location>
</feature>
<evidence type="ECO:0000313" key="3">
    <source>
        <dbReference type="EMBL" id="GAP62972.1"/>
    </source>
</evidence>
<keyword evidence="1" id="KW-0560">Oxidoreductase</keyword>
<dbReference type="InterPro" id="IPR028939">
    <property type="entry name" value="P5C_Rdtase_cat_N"/>
</dbReference>
<dbReference type="Gene3D" id="3.40.50.720">
    <property type="entry name" value="NAD(P)-binding Rossmann-like Domain"/>
    <property type="match status" value="1"/>
</dbReference>
<dbReference type="EMBL" id="BBZA01000100">
    <property type="protein sequence ID" value="GAP62972.1"/>
    <property type="molecule type" value="Genomic_DNA"/>
</dbReference>
<dbReference type="Pfam" id="PF03807">
    <property type="entry name" value="F420_oxidored"/>
    <property type="match status" value="1"/>
</dbReference>
<dbReference type="InterPro" id="IPR010185">
    <property type="entry name" value="NpdG"/>
</dbReference>
<evidence type="ECO:0000259" key="2">
    <source>
        <dbReference type="Pfam" id="PF03807"/>
    </source>
</evidence>
<dbReference type="PANTHER" id="PTHR14239:SF0">
    <property type="entry name" value="F420-DEPENDENT NADP REDUCTASE"/>
    <property type="match status" value="1"/>
</dbReference>
<dbReference type="GO" id="GO:0052851">
    <property type="term" value="F:ferric-chelate reductase (NADPH) activity"/>
    <property type="evidence" value="ECO:0007669"/>
    <property type="project" value="TreeGrafter"/>
</dbReference>
<reference evidence="4 6" key="2">
    <citation type="submission" date="2015-07" db="EMBL/GenBank/DDBJ databases">
        <title>Whole genome sequence of Ardenticatena maritima DSM 23922.</title>
        <authorList>
            <person name="Hemp J."/>
            <person name="Ward L.M."/>
            <person name="Pace L.A."/>
            <person name="Fischer W.W."/>
        </authorList>
    </citation>
    <scope>NUCLEOTIDE SEQUENCE [LARGE SCALE GENOMIC DNA]</scope>
    <source>
        <strain evidence="4 6">110S</strain>
    </source>
</reference>
<keyword evidence="5" id="KW-1185">Reference proteome</keyword>
<gene>
    <name evidence="3" type="ORF">ARMA_1395</name>
    <name evidence="4" type="ORF">SE16_14565</name>
</gene>
<dbReference type="InterPro" id="IPR051267">
    <property type="entry name" value="STEAP_metalloreductase"/>
</dbReference>
<protein>
    <submittedName>
        <fullName evidence="4">F420-dependent NADP reductase</fullName>
    </submittedName>
</protein>
<dbReference type="PANTHER" id="PTHR14239">
    <property type="entry name" value="DUDULIN-RELATED"/>
    <property type="match status" value="1"/>
</dbReference>
<comment type="caution">
    <text evidence="3">The sequence shown here is derived from an EMBL/GenBank/DDBJ whole genome shotgun (WGS) entry which is preliminary data.</text>
</comment>
<accession>A0A0M8K8K6</accession>
<reference evidence="3" key="1">
    <citation type="journal article" date="2015" name="Genome Announc.">
        <title>Draft Genome Sequence of a Heterotrophic Facultative Anaerobic Thermophilic Bacterium, Ardenticatena maritima Strain 110ST.</title>
        <authorList>
            <person name="Kawaichi S."/>
            <person name="Yoshida T."/>
            <person name="Sako Y."/>
            <person name="Nakamura R."/>
        </authorList>
    </citation>
    <scope>NUCLEOTIDE SEQUENCE [LARGE SCALE GENOMIC DNA]</scope>
    <source>
        <strain evidence="3">110S</strain>
    </source>
</reference>
<organism evidence="3 5">
    <name type="scientific">Ardenticatena maritima</name>
    <dbReference type="NCBI Taxonomy" id="872965"/>
    <lineage>
        <taxon>Bacteria</taxon>
        <taxon>Bacillati</taxon>
        <taxon>Chloroflexota</taxon>
        <taxon>Ardenticatenia</taxon>
        <taxon>Ardenticatenales</taxon>
        <taxon>Ardenticatenaceae</taxon>
        <taxon>Ardenticatena</taxon>
    </lineage>
</organism>
<dbReference type="GO" id="GO:0016651">
    <property type="term" value="F:oxidoreductase activity, acting on NAD(P)H"/>
    <property type="evidence" value="ECO:0007669"/>
    <property type="project" value="InterPro"/>
</dbReference>
<dbReference type="GO" id="GO:0005886">
    <property type="term" value="C:plasma membrane"/>
    <property type="evidence" value="ECO:0007669"/>
    <property type="project" value="TreeGrafter"/>
</dbReference>
<dbReference type="GO" id="GO:0015677">
    <property type="term" value="P:copper ion import"/>
    <property type="evidence" value="ECO:0007669"/>
    <property type="project" value="TreeGrafter"/>
</dbReference>
<proteinExistence type="predicted"/>
<dbReference type="Proteomes" id="UP000037784">
    <property type="component" value="Unassembled WGS sequence"/>
</dbReference>
<evidence type="ECO:0000313" key="5">
    <source>
        <dbReference type="Proteomes" id="UP000037784"/>
    </source>
</evidence>
<evidence type="ECO:0000313" key="6">
    <source>
        <dbReference type="Proteomes" id="UP000050502"/>
    </source>
</evidence>
<dbReference type="STRING" id="872965.SE16_14565"/>
<dbReference type="GO" id="GO:0008823">
    <property type="term" value="F:cupric reductase (NADH) activity"/>
    <property type="evidence" value="ECO:0007669"/>
    <property type="project" value="TreeGrafter"/>
</dbReference>
<dbReference type="SUPFAM" id="SSF51735">
    <property type="entry name" value="NAD(P)-binding Rossmann-fold domains"/>
    <property type="match status" value="1"/>
</dbReference>
<dbReference type="NCBIfam" id="TIGR01915">
    <property type="entry name" value="npdG"/>
    <property type="match status" value="1"/>
</dbReference>
<dbReference type="EMBL" id="LGKN01000009">
    <property type="protein sequence ID" value="KPL86497.1"/>
    <property type="molecule type" value="Genomic_DNA"/>
</dbReference>
<dbReference type="GO" id="GO:0070967">
    <property type="term" value="F:coenzyme F420 binding"/>
    <property type="evidence" value="ECO:0007669"/>
    <property type="project" value="InterPro"/>
</dbReference>
<dbReference type="PATRIC" id="fig|872965.6.peg.2563"/>
<dbReference type="OrthoDB" id="9801773at2"/>
<dbReference type="RefSeq" id="WP_054492848.1">
    <property type="nucleotide sequence ID" value="NZ_BBZA01000100.1"/>
</dbReference>
<dbReference type="GO" id="GO:0050661">
    <property type="term" value="F:NADP binding"/>
    <property type="evidence" value="ECO:0007669"/>
    <property type="project" value="InterPro"/>
</dbReference>
<name>A0A0M8K8K6_9CHLR</name>
<dbReference type="InterPro" id="IPR036291">
    <property type="entry name" value="NAD(P)-bd_dom_sf"/>
</dbReference>
<dbReference type="Proteomes" id="UP000050502">
    <property type="component" value="Unassembled WGS sequence"/>
</dbReference>
<evidence type="ECO:0000256" key="1">
    <source>
        <dbReference type="ARBA" id="ARBA00023002"/>
    </source>
</evidence>